<organism evidence="2 3">
    <name type="scientific">Micromonospora inaquosa</name>
    <dbReference type="NCBI Taxonomy" id="2203716"/>
    <lineage>
        <taxon>Bacteria</taxon>
        <taxon>Bacillati</taxon>
        <taxon>Actinomycetota</taxon>
        <taxon>Actinomycetes</taxon>
        <taxon>Micromonosporales</taxon>
        <taxon>Micromonosporaceae</taxon>
        <taxon>Micromonospora</taxon>
    </lineage>
</organism>
<dbReference type="GO" id="GO:0003677">
    <property type="term" value="F:DNA binding"/>
    <property type="evidence" value="ECO:0007669"/>
    <property type="project" value="InterPro"/>
</dbReference>
<dbReference type="InterPro" id="IPR001387">
    <property type="entry name" value="Cro/C1-type_HTH"/>
</dbReference>
<evidence type="ECO:0000313" key="3">
    <source>
        <dbReference type="Proteomes" id="UP000282312"/>
    </source>
</evidence>
<dbReference type="CDD" id="cd00093">
    <property type="entry name" value="HTH_XRE"/>
    <property type="match status" value="1"/>
</dbReference>
<dbReference type="PROSITE" id="PS50943">
    <property type="entry name" value="HTH_CROC1"/>
    <property type="match status" value="1"/>
</dbReference>
<dbReference type="Pfam" id="PF01381">
    <property type="entry name" value="HTH_3"/>
    <property type="match status" value="1"/>
</dbReference>
<keyword evidence="3" id="KW-1185">Reference proteome</keyword>
<feature type="domain" description="HTH cro/C1-type" evidence="1">
    <location>
        <begin position="46"/>
        <end position="92"/>
    </location>
</feature>
<dbReference type="OrthoDB" id="4640255at2"/>
<protein>
    <recommendedName>
        <fullName evidence="1">HTH cro/C1-type domain-containing protein</fullName>
    </recommendedName>
</protein>
<dbReference type="Gene3D" id="1.10.260.40">
    <property type="entry name" value="lambda repressor-like DNA-binding domains"/>
    <property type="match status" value="1"/>
</dbReference>
<comment type="caution">
    <text evidence="2">The sequence shown here is derived from an EMBL/GenBank/DDBJ whole genome shotgun (WGS) entry which is preliminary data.</text>
</comment>
<reference evidence="2 3" key="1">
    <citation type="submission" date="2018-05" db="EMBL/GenBank/DDBJ databases">
        <title>Micromonospora from Atacama Desert.</title>
        <authorList>
            <person name="Carro L."/>
            <person name="Goodfellow M."/>
            <person name="Klenk H.-P."/>
        </authorList>
    </citation>
    <scope>NUCLEOTIDE SEQUENCE [LARGE SCALE GENOMIC DNA]</scope>
    <source>
        <strain evidence="2 3">LB39</strain>
    </source>
</reference>
<proteinExistence type="predicted"/>
<evidence type="ECO:0000313" key="2">
    <source>
        <dbReference type="EMBL" id="RQX02765.1"/>
    </source>
</evidence>
<dbReference type="EMBL" id="QGSZ01000201">
    <property type="protein sequence ID" value="RQX02765.1"/>
    <property type="molecule type" value="Genomic_DNA"/>
</dbReference>
<dbReference type="AlphaFoldDB" id="A0A3N9WP67"/>
<dbReference type="RefSeq" id="WP_124773001.1">
    <property type="nucleotide sequence ID" value="NZ_QGSZ01000201.1"/>
</dbReference>
<accession>A0A3N9WP67</accession>
<evidence type="ECO:0000259" key="1">
    <source>
        <dbReference type="PROSITE" id="PS50943"/>
    </source>
</evidence>
<sequence length="192" mass="20697">MTERANKELSLYDERASTVTGTLGLAAATAAAMVARLFNAGKNASGLTSREVASKLGITEGRVSQVLKGDGNVHIATAARFLRAMGYEISISAVPVEPDRGPLNLTGRRSRRRTVLETEKSFEVYMQKFLTHEGPMEVPMIVPADDTLHTVPFGGPSQVAKVRVSASGRTRRLLPKGEAWQADDVEVHHVGT</sequence>
<name>A0A3N9WP67_9ACTN</name>
<dbReference type="InterPro" id="IPR010982">
    <property type="entry name" value="Lambda_DNA-bd_dom_sf"/>
</dbReference>
<dbReference type="Proteomes" id="UP000282312">
    <property type="component" value="Unassembled WGS sequence"/>
</dbReference>
<dbReference type="SUPFAM" id="SSF47413">
    <property type="entry name" value="lambda repressor-like DNA-binding domains"/>
    <property type="match status" value="1"/>
</dbReference>
<gene>
    <name evidence="2" type="ORF">DLJ59_14330</name>
</gene>